<evidence type="ECO:0000256" key="3">
    <source>
        <dbReference type="ARBA" id="ARBA00022989"/>
    </source>
</evidence>
<keyword evidence="4 5" id="KW-0472">Membrane</keyword>
<dbReference type="InterPro" id="IPR010652">
    <property type="entry name" value="DUF1232"/>
</dbReference>
<dbReference type="Proteomes" id="UP000318616">
    <property type="component" value="Unassembled WGS sequence"/>
</dbReference>
<comment type="subcellular location">
    <subcellularLocation>
        <location evidence="1">Endomembrane system</location>
        <topology evidence="1">Multi-pass membrane protein</topology>
    </subcellularLocation>
</comment>
<evidence type="ECO:0000256" key="4">
    <source>
        <dbReference type="ARBA" id="ARBA00023136"/>
    </source>
</evidence>
<evidence type="ECO:0000256" key="2">
    <source>
        <dbReference type="ARBA" id="ARBA00022692"/>
    </source>
</evidence>
<dbReference type="GO" id="GO:0012505">
    <property type="term" value="C:endomembrane system"/>
    <property type="evidence" value="ECO:0007669"/>
    <property type="project" value="UniProtKB-SubCell"/>
</dbReference>
<evidence type="ECO:0000256" key="1">
    <source>
        <dbReference type="ARBA" id="ARBA00004127"/>
    </source>
</evidence>
<feature type="transmembrane region" description="Helical" evidence="5">
    <location>
        <begin position="103"/>
        <end position="122"/>
    </location>
</feature>
<evidence type="ECO:0000256" key="5">
    <source>
        <dbReference type="SAM" id="Phobius"/>
    </source>
</evidence>
<sequence>MFEQLKKWAKKLKHSLYALYLAYHHDGVPIIAKAVAALTVSYALSPIDIIPDFVPIVGYLDDLVLLPLGITLAIRLMPSEIWEECKLQAHDRTLKSLPRSKGAALIIVLIWAATGFGLYRLLS</sequence>
<dbReference type="AlphaFoldDB" id="A0A552M0X3"/>
<keyword evidence="3 5" id="KW-1133">Transmembrane helix</keyword>
<comment type="caution">
    <text evidence="7">The sequence shown here is derived from an EMBL/GenBank/DDBJ whole genome shotgun (WGS) entry which is preliminary data.</text>
</comment>
<reference evidence="7 8" key="1">
    <citation type="submission" date="2019-01" db="EMBL/GenBank/DDBJ databases">
        <title>Coherence of Microcystis species and biogeography revealed through population genomics.</title>
        <authorList>
            <person name="Perez-Carrascal O.M."/>
            <person name="Terrat Y."/>
            <person name="Giani A."/>
            <person name="Fortin N."/>
            <person name="Tromas N."/>
            <person name="Shapiro B.J."/>
        </authorList>
    </citation>
    <scope>NUCLEOTIDE SEQUENCE [LARGE SCALE GENOMIC DNA]</scope>
    <source>
        <strain evidence="7">Mw_MB_S_20031200_S109D</strain>
    </source>
</reference>
<evidence type="ECO:0000313" key="7">
    <source>
        <dbReference type="EMBL" id="TRV26109.1"/>
    </source>
</evidence>
<organism evidence="7 8">
    <name type="scientific">Microcystis wesenbergii Mw_MB_S_20031200_S109D</name>
    <dbReference type="NCBI Taxonomy" id="2486241"/>
    <lineage>
        <taxon>Bacteria</taxon>
        <taxon>Bacillati</taxon>
        <taxon>Cyanobacteriota</taxon>
        <taxon>Cyanophyceae</taxon>
        <taxon>Oscillatoriophycideae</taxon>
        <taxon>Chroococcales</taxon>
        <taxon>Microcystaceae</taxon>
        <taxon>Microcystis</taxon>
    </lineage>
</organism>
<dbReference type="EMBL" id="SFAP01000089">
    <property type="protein sequence ID" value="TRV26109.1"/>
    <property type="molecule type" value="Genomic_DNA"/>
</dbReference>
<proteinExistence type="predicted"/>
<evidence type="ECO:0000313" key="8">
    <source>
        <dbReference type="Proteomes" id="UP000318616"/>
    </source>
</evidence>
<dbReference type="Pfam" id="PF06803">
    <property type="entry name" value="DUF1232"/>
    <property type="match status" value="1"/>
</dbReference>
<accession>A0A552M0X3</accession>
<keyword evidence="2 5" id="KW-0812">Transmembrane</keyword>
<gene>
    <name evidence="7" type="ORF">EWV88_06835</name>
</gene>
<feature type="domain" description="DUF1232" evidence="6">
    <location>
        <begin position="32"/>
        <end position="68"/>
    </location>
</feature>
<name>A0A552M0X3_9CHRO</name>
<protein>
    <submittedName>
        <fullName evidence="7">DUF1232 domain-containing protein</fullName>
    </submittedName>
</protein>
<evidence type="ECO:0000259" key="6">
    <source>
        <dbReference type="Pfam" id="PF06803"/>
    </source>
</evidence>